<reference evidence="1 2" key="1">
    <citation type="journal article" date="2019" name="Int. J. Syst. Evol. Microbiol.">
        <title>Streptomyces cyaneochromogenes sp. nov., a blue pigment-producing actinomycete from manganese-contaminated soil.</title>
        <authorList>
            <person name="Tang X."/>
            <person name="Zhao J."/>
            <person name="Li K."/>
            <person name="Chen Z."/>
            <person name="Sun Y."/>
            <person name="Gao J."/>
        </authorList>
    </citation>
    <scope>NUCLEOTIDE SEQUENCE [LARGE SCALE GENOMIC DNA]</scope>
    <source>
        <strain evidence="1 2">MK-45</strain>
    </source>
</reference>
<gene>
    <name evidence="1" type="ORF">EJ357_22240</name>
</gene>
<accession>A0A3S9M9Y9</accession>
<dbReference type="OrthoDB" id="4323700at2"/>
<evidence type="ECO:0000313" key="1">
    <source>
        <dbReference type="EMBL" id="AZQ35868.1"/>
    </source>
</evidence>
<evidence type="ECO:0008006" key="3">
    <source>
        <dbReference type="Google" id="ProtNLM"/>
    </source>
</evidence>
<protein>
    <recommendedName>
        <fullName evidence="3">Exo-alpha-sialidase</fullName>
    </recommendedName>
</protein>
<dbReference type="Proteomes" id="UP000280298">
    <property type="component" value="Chromosome"/>
</dbReference>
<proteinExistence type="predicted"/>
<organism evidence="1 2">
    <name type="scientific">Streptomyces cyaneochromogenes</name>
    <dbReference type="NCBI Taxonomy" id="2496836"/>
    <lineage>
        <taxon>Bacteria</taxon>
        <taxon>Bacillati</taxon>
        <taxon>Actinomycetota</taxon>
        <taxon>Actinomycetes</taxon>
        <taxon>Kitasatosporales</taxon>
        <taxon>Streptomycetaceae</taxon>
        <taxon>Streptomyces</taxon>
    </lineage>
</organism>
<dbReference type="AlphaFoldDB" id="A0A3S9M9Y9"/>
<sequence length="65" mass="7197">MSGKAYAQLFVERPLMTLRVSRDSGQTWQSERAVFATADLPPLTTTAWPPCQCWRCTGPGRHSSG</sequence>
<dbReference type="KEGG" id="scya:EJ357_22240"/>
<dbReference type="EMBL" id="CP034539">
    <property type="protein sequence ID" value="AZQ35868.1"/>
    <property type="molecule type" value="Genomic_DNA"/>
</dbReference>
<evidence type="ECO:0000313" key="2">
    <source>
        <dbReference type="Proteomes" id="UP000280298"/>
    </source>
</evidence>
<keyword evidence="2" id="KW-1185">Reference proteome</keyword>
<name>A0A3S9M9Y9_9ACTN</name>